<keyword evidence="3" id="KW-1185">Reference proteome</keyword>
<dbReference type="PANTHER" id="PTHR14918:SF3">
    <property type="entry name" value="KICSTOR COMPLEX PROTEIN SZT2"/>
    <property type="match status" value="1"/>
</dbReference>
<name>A0A6H5HH19_9HEMI</name>
<protein>
    <submittedName>
        <fullName evidence="2">Uncharacterized protein</fullName>
    </submittedName>
</protein>
<dbReference type="AlphaFoldDB" id="A0A6H5HH19"/>
<organism evidence="2 3">
    <name type="scientific">Nesidiocoris tenuis</name>
    <dbReference type="NCBI Taxonomy" id="355587"/>
    <lineage>
        <taxon>Eukaryota</taxon>
        <taxon>Metazoa</taxon>
        <taxon>Ecdysozoa</taxon>
        <taxon>Arthropoda</taxon>
        <taxon>Hexapoda</taxon>
        <taxon>Insecta</taxon>
        <taxon>Pterygota</taxon>
        <taxon>Neoptera</taxon>
        <taxon>Paraneoptera</taxon>
        <taxon>Hemiptera</taxon>
        <taxon>Heteroptera</taxon>
        <taxon>Panheteroptera</taxon>
        <taxon>Cimicomorpha</taxon>
        <taxon>Miridae</taxon>
        <taxon>Dicyphina</taxon>
        <taxon>Nesidiocoris</taxon>
    </lineage>
</organism>
<dbReference type="PANTHER" id="PTHR14918">
    <property type="entry name" value="KICSTOR COMPLEX PROTEIN SZT2"/>
    <property type="match status" value="1"/>
</dbReference>
<sequence>MNNVMNVTNVMNVMDIMNTYCNSLKSRIGTEVQKKRLLVYVYLESLPQQVSVLSCVHQKSFSTSEPSSSQYSPESIRVCCIGEFQCIPICRYLCKAGELHLKMLKNSYQPFLNSLNCWRTPLLRCLDWYMMKLTSEDITRMFFFETLNWKSSWCSLGLIQYILSTSFVLTGLRSRGPRILYATWSVLERKTRALAICSSGSSCSQLAQFWRPVVMLEPSVWPKWFHTHRLGLILQPDQVLPHVLHTLSSSSRANVLQCRLAESALYSCLKKLTSFSLIENHSYIKILSFKMRLHEGFLFSHCSAGIINMVLEVQMKHPQKFLWFMVRRVKNLQLKKSVLPLLSLLLPKLWRLFSNFQNPTSISRPVKQLLKWEMIRFSGNSQHRHDDYNTSIKSVNMEPGYTHLLLRVIDSNWKIALGWESNPCGDMENLVKAMKWPHAVAIEDERIHRIPFAYNLMNVLPKCQQAELLNDMFVQVPKEGPDTGSKPVPGSHGPKRHKPAVPKWRCFVKSMASTHCVLTFVPASLHDLKILMLASDCKMFKHFDSQESDSRESEVHSKMHSVSENDSLSIRNNPCGNSKCSSTQDIDSHYGEEDVLFDSIPHRDCLYIDKYDQPFRTRASSLDTMKKQNESLRIDPKRIRTSSVGSKMKPASIIKTVAENQAEYSCKTDDESTKPVCGSITLPMYVYDCPLSNLVDALISKEGFERRADIFHNEQLDDASSSPGLWDRGRLDMNVDGSRTPLMSTPDANSEHLMDMGDDLYPLFLHLVCSVSSSDRGLGIVKVKVIPTCFYEVQRYKDAYMNVIENIEHVCKTVNQMLLLFSLHETRMCDPLLEPEEPERAWNPNTYMKFVEDIRPRLKSFGENYDAMSYQEDILTLKVHGIADADPSIAMEVRLWKPGRVNMDLLIQKLKNILQFSLWDLITEYSILTTPIREKIYELLDKLHVMWQSRGITPCIPLTDETLSLFMKNARIFHFCLTPFVFHPSLINKITNTPVESAVATLSNANLSGVVAASTAKKIAAIHSLRCSITHSSMRSYYGGRPTILDVVMVLLVLTIMFQNEHDFFTRQIFTDAIQRSKYGRVVYSGTVPSPVPELVFAFYNPSTSACSNAFDMVRVDLAQFNLTSRKPFCRLAAIEVSSANISVNMAK</sequence>
<feature type="region of interest" description="Disordered" evidence="1">
    <location>
        <begin position="548"/>
        <end position="583"/>
    </location>
</feature>
<gene>
    <name evidence="2" type="ORF">NTEN_LOCUS20883</name>
</gene>
<accession>A0A6H5HH19</accession>
<reference evidence="2 3" key="1">
    <citation type="submission" date="2020-02" db="EMBL/GenBank/DDBJ databases">
        <authorList>
            <person name="Ferguson B K."/>
        </authorList>
    </citation>
    <scope>NUCLEOTIDE SEQUENCE [LARGE SCALE GENOMIC DNA]</scope>
</reference>
<evidence type="ECO:0000313" key="3">
    <source>
        <dbReference type="Proteomes" id="UP000479000"/>
    </source>
</evidence>
<dbReference type="GO" id="GO:0005777">
    <property type="term" value="C:peroxisome"/>
    <property type="evidence" value="ECO:0007669"/>
    <property type="project" value="InterPro"/>
</dbReference>
<evidence type="ECO:0000313" key="2">
    <source>
        <dbReference type="EMBL" id="CAB0016748.1"/>
    </source>
</evidence>
<dbReference type="InterPro" id="IPR033228">
    <property type="entry name" value="SZT2"/>
</dbReference>
<proteinExistence type="predicted"/>
<feature type="compositionally biased region" description="Basic and acidic residues" evidence="1">
    <location>
        <begin position="548"/>
        <end position="563"/>
    </location>
</feature>
<feature type="region of interest" description="Disordered" evidence="1">
    <location>
        <begin position="478"/>
        <end position="497"/>
    </location>
</feature>
<dbReference type="Proteomes" id="UP000479000">
    <property type="component" value="Unassembled WGS sequence"/>
</dbReference>
<feature type="compositionally biased region" description="Polar residues" evidence="1">
    <location>
        <begin position="564"/>
        <end position="583"/>
    </location>
</feature>
<dbReference type="OrthoDB" id="43547at2759"/>
<dbReference type="EMBL" id="CADCXU010030594">
    <property type="protein sequence ID" value="CAB0016748.1"/>
    <property type="molecule type" value="Genomic_DNA"/>
</dbReference>
<evidence type="ECO:0000256" key="1">
    <source>
        <dbReference type="SAM" id="MobiDB-lite"/>
    </source>
</evidence>